<evidence type="ECO:0000256" key="2">
    <source>
        <dbReference type="ARBA" id="ARBA00022448"/>
    </source>
</evidence>
<evidence type="ECO:0000256" key="3">
    <source>
        <dbReference type="ARBA" id="ARBA00022816"/>
    </source>
</evidence>
<geneLocation type="mitochondrion" evidence="9"/>
<evidence type="ECO:0000256" key="1">
    <source>
        <dbReference type="ARBA" id="ARBA00004567"/>
    </source>
</evidence>
<comment type="subcellular location">
    <subcellularLocation>
        <location evidence="1">Nucleus</location>
        <location evidence="1">Nuclear pore complex</location>
    </subcellularLocation>
</comment>
<dbReference type="InterPro" id="IPR036322">
    <property type="entry name" value="WD40_repeat_dom_sf"/>
</dbReference>
<dbReference type="GO" id="GO:0006406">
    <property type="term" value="P:mRNA export from nucleus"/>
    <property type="evidence" value="ECO:0007669"/>
    <property type="project" value="TreeGrafter"/>
</dbReference>
<protein>
    <submittedName>
        <fullName evidence="8">Uncharacterized protein</fullName>
    </submittedName>
</protein>
<organism evidence="8 10">
    <name type="scientific">Plasmodiophora brassicae</name>
    <name type="common">Clubroot disease agent</name>
    <dbReference type="NCBI Taxonomy" id="37360"/>
    <lineage>
        <taxon>Eukaryota</taxon>
        <taxon>Sar</taxon>
        <taxon>Rhizaria</taxon>
        <taxon>Endomyxa</taxon>
        <taxon>Phytomyxea</taxon>
        <taxon>Plasmodiophorida</taxon>
        <taxon>Plasmodiophoridae</taxon>
        <taxon>Plasmodiophora</taxon>
    </lineage>
</organism>
<sequence length="709" mass="77707">MSMTVLDDVAARLNDGECLRQSAVGGTGAGAFAISRHADLFVAGSDGVIRCTRIRDAKLNRADHCRVIETVQATLPRQPVSLAFNATGEALAAVSFDEVHIVFVDAREVHGDGPLTCDAICVVGRDTSAAIPPAEVVMIRWHPLSHEHIGVLFADNTFRLFRISSAGAALEEEVRLLSDERALTSRAQFPGFCFGESSGWERFSVYFLHESGDIFTLCPIVPRHAVISAADFGLYHSMAVASDNPFVSAWLDEFWHVRSSDDAMFYARPDDRAPNEFVVVAQDAVYRHADGVKGARYSSVLAVSSPSLPVTVLFTASDAGDVDTLVGVDSTRPRWRENGRSTDPELDGNDSFQRLARTRSCGTELLGSDGRSSIFAASTDGIVRIDTSDLNQFLARCESGEDRAPLPCESFPVDMVVSIPRSQRLGGQPCRDSLVGDFLFVLDRSFTCRLLPLCRGAPEERGQLQLVVKSGPTTGFETFALEEFKVDPELSLSLAALQGFQTASISSLDDSASLQGFLEFSSIADRCIDACHRVSVAVQARISLLDKFDRIQKLYLSRVQTIIGALANRDRELHALVRQRVEAGNAVCARIANCAERIRRSRLLLEGEGGIISAEERDFAKDVEAVTATLNSLRASYNEMSERAHRTLKACGPARERNWMFVQSFSSLGEAHSARIKPALEQHTTALQDCKRRLRQLQSRLNTEFPDLV</sequence>
<dbReference type="AlphaFoldDB" id="A0A0G4IY40"/>
<dbReference type="SUPFAM" id="SSF50978">
    <property type="entry name" value="WD40 repeat-like"/>
    <property type="match status" value="1"/>
</dbReference>
<dbReference type="GO" id="GO:0006606">
    <property type="term" value="P:protein import into nucleus"/>
    <property type="evidence" value="ECO:0007669"/>
    <property type="project" value="TreeGrafter"/>
</dbReference>
<dbReference type="Proteomes" id="UP000290189">
    <property type="component" value="Unassembled WGS sequence"/>
</dbReference>
<evidence type="ECO:0000256" key="6">
    <source>
        <dbReference type="ARBA" id="ARBA00023132"/>
    </source>
</evidence>
<keyword evidence="4" id="KW-0653">Protein transport</keyword>
<keyword evidence="6" id="KW-0906">Nuclear pore complex</keyword>
<dbReference type="EMBL" id="CDSF01000098">
    <property type="protein sequence ID" value="CEP00132.1"/>
    <property type="molecule type" value="Genomic_DNA"/>
</dbReference>
<reference evidence="8 10" key="1">
    <citation type="submission" date="2015-02" db="EMBL/GenBank/DDBJ databases">
        <authorList>
            <person name="Chooi Y.-H."/>
        </authorList>
    </citation>
    <scope>NUCLEOTIDE SEQUENCE [LARGE SCALE GENOMIC DNA]</scope>
    <source>
        <strain evidence="8">E3</strain>
    </source>
</reference>
<keyword evidence="10" id="KW-1185">Reference proteome</keyword>
<keyword evidence="3" id="KW-0509">mRNA transport</keyword>
<evidence type="ECO:0000256" key="7">
    <source>
        <dbReference type="ARBA" id="ARBA00023242"/>
    </source>
</evidence>
<dbReference type="GO" id="GO:0017056">
    <property type="term" value="F:structural constituent of nuclear pore"/>
    <property type="evidence" value="ECO:0007669"/>
    <property type="project" value="InterPro"/>
</dbReference>
<dbReference type="OrthoDB" id="341482at2759"/>
<evidence type="ECO:0000313" key="11">
    <source>
        <dbReference type="Proteomes" id="UP000290189"/>
    </source>
</evidence>
<gene>
    <name evidence="8" type="ORF">PBRA_007866</name>
    <name evidence="9" type="ORF">PLBR_LOCUS6156</name>
</gene>
<reference evidence="9 11" key="2">
    <citation type="submission" date="2018-03" db="EMBL/GenBank/DDBJ databases">
        <authorList>
            <person name="Fogelqvist J."/>
        </authorList>
    </citation>
    <scope>NUCLEOTIDE SEQUENCE [LARGE SCALE GENOMIC DNA]</scope>
</reference>
<dbReference type="OMA" id="CARIANC"/>
<evidence type="ECO:0000256" key="4">
    <source>
        <dbReference type="ARBA" id="ARBA00022927"/>
    </source>
</evidence>
<dbReference type="PANTHER" id="PTHR13257">
    <property type="entry name" value="NUCLEOPORIN NUP84-RELATED"/>
    <property type="match status" value="1"/>
</dbReference>
<dbReference type="PANTHER" id="PTHR13257:SF0">
    <property type="entry name" value="NUCLEAR PORE COMPLEX PROTEIN NUP88"/>
    <property type="match status" value="1"/>
</dbReference>
<evidence type="ECO:0000313" key="9">
    <source>
        <dbReference type="EMBL" id="SPQ98941.1"/>
    </source>
</evidence>
<name>A0A0G4IY40_PLABS</name>
<dbReference type="Proteomes" id="UP000039324">
    <property type="component" value="Unassembled WGS sequence"/>
</dbReference>
<dbReference type="STRING" id="37360.A0A0G4IY40"/>
<keyword evidence="9" id="KW-0496">Mitochondrion</keyword>
<accession>A0A0G4IY40</accession>
<evidence type="ECO:0000313" key="8">
    <source>
        <dbReference type="EMBL" id="CEP00132.1"/>
    </source>
</evidence>
<evidence type="ECO:0000313" key="10">
    <source>
        <dbReference type="Proteomes" id="UP000039324"/>
    </source>
</evidence>
<keyword evidence="5" id="KW-0811">Translocation</keyword>
<keyword evidence="2" id="KW-0813">Transport</keyword>
<dbReference type="InterPro" id="IPR037700">
    <property type="entry name" value="NUP88/NUP82"/>
</dbReference>
<proteinExistence type="predicted"/>
<dbReference type="GO" id="GO:0000056">
    <property type="term" value="P:ribosomal small subunit export from nucleus"/>
    <property type="evidence" value="ECO:0007669"/>
    <property type="project" value="InterPro"/>
</dbReference>
<dbReference type="GO" id="GO:0000055">
    <property type="term" value="P:ribosomal large subunit export from nucleus"/>
    <property type="evidence" value="ECO:0007669"/>
    <property type="project" value="InterPro"/>
</dbReference>
<dbReference type="EMBL" id="OVEO01000010">
    <property type="protein sequence ID" value="SPQ98941.1"/>
    <property type="molecule type" value="Genomic_DNA"/>
</dbReference>
<dbReference type="GO" id="GO:0005643">
    <property type="term" value="C:nuclear pore"/>
    <property type="evidence" value="ECO:0007669"/>
    <property type="project" value="UniProtKB-SubCell"/>
</dbReference>
<keyword evidence="7" id="KW-0539">Nucleus</keyword>
<evidence type="ECO:0000256" key="5">
    <source>
        <dbReference type="ARBA" id="ARBA00023010"/>
    </source>
</evidence>